<evidence type="ECO:0000313" key="1">
    <source>
        <dbReference type="EMBL" id="SFZ85399.1"/>
    </source>
</evidence>
<sequence length="52" mass="5920">MGAFTRTYEVKIRIAGFAQDVRVDADSPQVALEMVKRQYGNPQILMPPRVVR</sequence>
<accession>A0A1K2HZF4</accession>
<dbReference type="RefSeq" id="WP_177282511.1">
    <property type="nucleotide sequence ID" value="NZ_FPKU01000002.1"/>
</dbReference>
<keyword evidence="2" id="KW-1185">Reference proteome</keyword>
<reference evidence="1 2" key="1">
    <citation type="submission" date="2016-11" db="EMBL/GenBank/DDBJ databases">
        <authorList>
            <person name="Jaros S."/>
            <person name="Januszkiewicz K."/>
            <person name="Wedrychowicz H."/>
        </authorList>
    </citation>
    <scope>NUCLEOTIDE SEQUENCE [LARGE SCALE GENOMIC DNA]</scope>
    <source>
        <strain evidence="1 2">ATCC 23634</strain>
    </source>
</reference>
<proteinExistence type="predicted"/>
<protein>
    <submittedName>
        <fullName evidence="1">Uncharacterized protein</fullName>
    </submittedName>
</protein>
<dbReference type="EMBL" id="FPKU01000002">
    <property type="protein sequence ID" value="SFZ85399.1"/>
    <property type="molecule type" value="Genomic_DNA"/>
</dbReference>
<organism evidence="1 2">
    <name type="scientific">Devosia enhydra</name>
    <dbReference type="NCBI Taxonomy" id="665118"/>
    <lineage>
        <taxon>Bacteria</taxon>
        <taxon>Pseudomonadati</taxon>
        <taxon>Pseudomonadota</taxon>
        <taxon>Alphaproteobacteria</taxon>
        <taxon>Hyphomicrobiales</taxon>
        <taxon>Devosiaceae</taxon>
        <taxon>Devosia</taxon>
    </lineage>
</organism>
<dbReference type="Proteomes" id="UP000183447">
    <property type="component" value="Unassembled WGS sequence"/>
</dbReference>
<evidence type="ECO:0000313" key="2">
    <source>
        <dbReference type="Proteomes" id="UP000183447"/>
    </source>
</evidence>
<name>A0A1K2HZF4_9HYPH</name>
<gene>
    <name evidence="1" type="ORF">SAMN02983003_2562</name>
</gene>
<dbReference type="AlphaFoldDB" id="A0A1K2HZF4"/>